<feature type="compositionally biased region" description="Basic and acidic residues" evidence="6">
    <location>
        <begin position="999"/>
        <end position="1015"/>
    </location>
</feature>
<sequence length="1094" mass="120562">MFAKRLIQKAVHLHQHHEKGLLASEDVELRINVHYGVPSTASILAFDSIQRLLAIGTLDGRIKLIGGDNIEGLLISPKLVPYKYLEFLQNQGFLVSITNDNDIQVWNLQMRSIACSFQWESNVTAFSVISGSSFMYVGDEYGLMSVLKYDSDGGELLKLHYQLSSDSLAEATGFSISNRQPIVGLLPQPCSSGNRLLIAYESGLIILWDVVEAHVVIVRGDKVLQLKNKVVPPIDIDTNIVGDELSHNLDKEISALCWASTDGSILAVGYIDGDILFWNTSKDSLVGGQETRSSSNVVKLQLSSAEKRLPVIVLHWLDDTKSCHRPEGQLLVYGGDEIGCEEVVTVLNLGWSSGMEAVRCIGRVDLTLTGSFADMILIPSAGTTGSDANVSLFVLSNPGRIHIYDRGSLSSSDLQSREEQPISAINFPAGIPTVDPRMTVAELFLIHGTIEGIESKIAAMSLTQGWPANKKWPLTGGVSNHVSFGKDKKVQRLYVAGYEDGSVRIWDATYPVLSLLCILTNEVNSEDLVDSGASLTRVELCSFTLRLAVGSECGLVQLYNLRSSNGTNFHFVTETKREVRSSSRVQGPRCEAVFKLYESGVQALKFTISGFKLIVGYECSRIAVIDVHSLSVAFITESISNSPVISVLWKTFASENARVTNESVPKIPENSTGEHIFILTKDASLYITDGRGMIISRPVQLKKSTAISLYVIESRAATLRSVDDKQLSKDGELINELSQSGAQGNEKCETEEHSSDKIPSAQSLKESFILLCCNDSLRIYPAKSVVQGESKSIYKVKLSKHCCWSTIFKKDEKVCGLLVFYQTGAMEIRSLPDLELVKEFSFMSDLRWNFKANMERMISSTENGHIVLANGSEVAFISLLVGENDFRIPESLPNLHDEVLEAAANAAISVSSDPKRKQGGNLGILGGIVKGFRGRRSDKPTYHDSNSNSNFDRLEEIFMTDPFPESSTTTDEQGAAELNIDDIVIDEPVPSVSTSSHEVNNKDKDEKSEREKLFGDGADIKPRLRTREEIIATYRKAGDASSVAGQARNKLLERQEKLERISRQTEDLRNGAEDFASLANELVKAMEKRKWYHI</sequence>
<dbReference type="InterPro" id="IPR042855">
    <property type="entry name" value="V_SNARE_CC"/>
</dbReference>
<dbReference type="GO" id="GO:0005096">
    <property type="term" value="F:GTPase activator activity"/>
    <property type="evidence" value="ECO:0007669"/>
    <property type="project" value="TreeGrafter"/>
</dbReference>
<evidence type="ECO:0000256" key="4">
    <source>
        <dbReference type="ARBA" id="ARBA00022490"/>
    </source>
</evidence>
<organism evidence="8 9">
    <name type="scientific">Sesamum indicum</name>
    <name type="common">Oriental sesame</name>
    <name type="synonym">Sesamum orientale</name>
    <dbReference type="NCBI Taxonomy" id="4182"/>
    <lineage>
        <taxon>Eukaryota</taxon>
        <taxon>Viridiplantae</taxon>
        <taxon>Streptophyta</taxon>
        <taxon>Embryophyta</taxon>
        <taxon>Tracheophyta</taxon>
        <taxon>Spermatophyta</taxon>
        <taxon>Magnoliopsida</taxon>
        <taxon>eudicotyledons</taxon>
        <taxon>Gunneridae</taxon>
        <taxon>Pentapetalae</taxon>
        <taxon>asterids</taxon>
        <taxon>lamiids</taxon>
        <taxon>Lamiales</taxon>
        <taxon>Pedaliaceae</taxon>
        <taxon>Sesamum</taxon>
    </lineage>
</organism>
<dbReference type="Gene3D" id="1.20.5.110">
    <property type="match status" value="1"/>
</dbReference>
<dbReference type="AlphaFoldDB" id="A0A6I9U6V2"/>
<protein>
    <submittedName>
        <fullName evidence="9">Uncharacterized protein LOC105174577 isoform X1</fullName>
    </submittedName>
</protein>
<feature type="region of interest" description="Disordered" evidence="6">
    <location>
        <begin position="986"/>
        <end position="1015"/>
    </location>
</feature>
<evidence type="ECO:0000256" key="2">
    <source>
        <dbReference type="ARBA" id="ARBA00008070"/>
    </source>
</evidence>
<dbReference type="GO" id="GO:0006893">
    <property type="term" value="P:Golgi to plasma membrane transport"/>
    <property type="evidence" value="ECO:0007669"/>
    <property type="project" value="TreeGrafter"/>
</dbReference>
<dbReference type="InParanoid" id="A0A6I9U6V2"/>
<evidence type="ECO:0000259" key="7">
    <source>
        <dbReference type="PROSITE" id="PS50892"/>
    </source>
</evidence>
<dbReference type="SMART" id="SM00320">
    <property type="entry name" value="WD40"/>
    <property type="match status" value="6"/>
</dbReference>
<comment type="subcellular location">
    <subcellularLocation>
        <location evidence="1">Cytoplasm</location>
    </subcellularLocation>
</comment>
<dbReference type="OrthoDB" id="19944at2759"/>
<comment type="similarity">
    <text evidence="2">Belongs to the WD repeat L(2)GL family.</text>
</comment>
<dbReference type="RefSeq" id="XP_011095022.1">
    <property type="nucleotide sequence ID" value="XM_011096720.2"/>
</dbReference>
<proteinExistence type="inferred from homology"/>
<gene>
    <name evidence="9" type="primary">LOC105174577</name>
</gene>
<feature type="compositionally biased region" description="Basic and acidic residues" evidence="6">
    <location>
        <begin position="746"/>
        <end position="756"/>
    </location>
</feature>
<dbReference type="SUPFAM" id="SSF50978">
    <property type="entry name" value="WD40 repeat-like"/>
    <property type="match status" value="2"/>
</dbReference>
<dbReference type="KEGG" id="sind:105174577"/>
<dbReference type="PANTHER" id="PTHR10241">
    <property type="entry name" value="LETHAL 2 GIANT LARVAE PROTEIN"/>
    <property type="match status" value="1"/>
</dbReference>
<evidence type="ECO:0000256" key="1">
    <source>
        <dbReference type="ARBA" id="ARBA00004496"/>
    </source>
</evidence>
<dbReference type="InterPro" id="IPR015943">
    <property type="entry name" value="WD40/YVTN_repeat-like_dom_sf"/>
</dbReference>
<evidence type="ECO:0000256" key="6">
    <source>
        <dbReference type="SAM" id="MobiDB-lite"/>
    </source>
</evidence>
<accession>A0A6I9U6V2</accession>
<dbReference type="GO" id="GO:0005886">
    <property type="term" value="C:plasma membrane"/>
    <property type="evidence" value="ECO:0007669"/>
    <property type="project" value="TreeGrafter"/>
</dbReference>
<dbReference type="InterPro" id="IPR001680">
    <property type="entry name" value="WD40_rpt"/>
</dbReference>
<dbReference type="GeneID" id="105174577"/>
<dbReference type="Gene3D" id="2.130.10.10">
    <property type="entry name" value="YVTN repeat-like/Quinoprotein amine dehydrogenase"/>
    <property type="match status" value="3"/>
</dbReference>
<dbReference type="PROSITE" id="PS50892">
    <property type="entry name" value="V_SNARE"/>
    <property type="match status" value="1"/>
</dbReference>
<dbReference type="GO" id="GO:0005737">
    <property type="term" value="C:cytoplasm"/>
    <property type="evidence" value="ECO:0007669"/>
    <property type="project" value="UniProtKB-SubCell"/>
</dbReference>
<keyword evidence="3" id="KW-0268">Exocytosis</keyword>
<dbReference type="SUPFAM" id="SSF58038">
    <property type="entry name" value="SNARE fusion complex"/>
    <property type="match status" value="1"/>
</dbReference>
<feature type="domain" description="V-SNARE coiled-coil homology" evidence="7">
    <location>
        <begin position="1029"/>
        <end position="1089"/>
    </location>
</feature>
<feature type="region of interest" description="Disordered" evidence="6">
    <location>
        <begin position="738"/>
        <end position="759"/>
    </location>
</feature>
<dbReference type="GO" id="GO:0006887">
    <property type="term" value="P:exocytosis"/>
    <property type="evidence" value="ECO:0007669"/>
    <property type="project" value="UniProtKB-KW"/>
</dbReference>
<name>A0A6I9U6V2_SESIN</name>
<dbReference type="GO" id="GO:0045159">
    <property type="term" value="F:myosin II binding"/>
    <property type="evidence" value="ECO:0007669"/>
    <property type="project" value="TreeGrafter"/>
</dbReference>
<keyword evidence="5" id="KW-0175">Coiled coil</keyword>
<dbReference type="InterPro" id="IPR036322">
    <property type="entry name" value="WD40_repeat_dom_sf"/>
</dbReference>
<dbReference type="Proteomes" id="UP000504604">
    <property type="component" value="Linkage group LG11"/>
</dbReference>
<keyword evidence="8" id="KW-1185">Reference proteome</keyword>
<evidence type="ECO:0000313" key="8">
    <source>
        <dbReference type="Proteomes" id="UP000504604"/>
    </source>
</evidence>
<evidence type="ECO:0000256" key="5">
    <source>
        <dbReference type="PROSITE-ProRule" id="PRU00290"/>
    </source>
</evidence>
<keyword evidence="4" id="KW-0963">Cytoplasm</keyword>
<dbReference type="PANTHER" id="PTHR10241:SF25">
    <property type="entry name" value="TOMOSYN, ISOFORM C"/>
    <property type="match status" value="1"/>
</dbReference>
<reference evidence="9" key="1">
    <citation type="submission" date="2025-08" db="UniProtKB">
        <authorList>
            <consortium name="RefSeq"/>
        </authorList>
    </citation>
    <scope>IDENTIFICATION</scope>
</reference>
<evidence type="ECO:0000256" key="3">
    <source>
        <dbReference type="ARBA" id="ARBA00022483"/>
    </source>
</evidence>
<evidence type="ECO:0000313" key="9">
    <source>
        <dbReference type="RefSeq" id="XP_011095022.1"/>
    </source>
</evidence>
<dbReference type="GO" id="GO:0019905">
    <property type="term" value="F:syntaxin binding"/>
    <property type="evidence" value="ECO:0007669"/>
    <property type="project" value="TreeGrafter"/>
</dbReference>
<dbReference type="CDD" id="cd15873">
    <property type="entry name" value="R-SNARE_STXBP5_6"/>
    <property type="match status" value="1"/>
</dbReference>